<dbReference type="Proteomes" id="UP001066276">
    <property type="component" value="Chromosome 3_2"/>
</dbReference>
<comment type="caution">
    <text evidence="1">The sequence shown here is derived from an EMBL/GenBank/DDBJ whole genome shotgun (WGS) entry which is preliminary data.</text>
</comment>
<name>A0AAV7TGW3_PLEWA</name>
<organism evidence="1 2">
    <name type="scientific">Pleurodeles waltl</name>
    <name type="common">Iberian ribbed newt</name>
    <dbReference type="NCBI Taxonomy" id="8319"/>
    <lineage>
        <taxon>Eukaryota</taxon>
        <taxon>Metazoa</taxon>
        <taxon>Chordata</taxon>
        <taxon>Craniata</taxon>
        <taxon>Vertebrata</taxon>
        <taxon>Euteleostomi</taxon>
        <taxon>Amphibia</taxon>
        <taxon>Batrachia</taxon>
        <taxon>Caudata</taxon>
        <taxon>Salamandroidea</taxon>
        <taxon>Salamandridae</taxon>
        <taxon>Pleurodelinae</taxon>
        <taxon>Pleurodeles</taxon>
    </lineage>
</organism>
<proteinExistence type="predicted"/>
<sequence>MRCHWSCCWGGTRGPIKHFRAPALLAGRAVGGAADGAGPEAPLNIFARPLCSRDALSVELLMGRDQRPL</sequence>
<reference evidence="1" key="1">
    <citation type="journal article" date="2022" name="bioRxiv">
        <title>Sequencing and chromosome-scale assembly of the giantPleurodeles waltlgenome.</title>
        <authorList>
            <person name="Brown T."/>
            <person name="Elewa A."/>
            <person name="Iarovenko S."/>
            <person name="Subramanian E."/>
            <person name="Araus A.J."/>
            <person name="Petzold A."/>
            <person name="Susuki M."/>
            <person name="Suzuki K.-i.T."/>
            <person name="Hayashi T."/>
            <person name="Toyoda A."/>
            <person name="Oliveira C."/>
            <person name="Osipova E."/>
            <person name="Leigh N.D."/>
            <person name="Simon A."/>
            <person name="Yun M.H."/>
        </authorList>
    </citation>
    <scope>NUCLEOTIDE SEQUENCE</scope>
    <source>
        <strain evidence="1">20211129_DDA</strain>
        <tissue evidence="1">Liver</tissue>
    </source>
</reference>
<evidence type="ECO:0000313" key="2">
    <source>
        <dbReference type="Proteomes" id="UP001066276"/>
    </source>
</evidence>
<dbReference type="AlphaFoldDB" id="A0AAV7TGW3"/>
<dbReference type="EMBL" id="JANPWB010000006">
    <property type="protein sequence ID" value="KAJ1175058.1"/>
    <property type="molecule type" value="Genomic_DNA"/>
</dbReference>
<accession>A0AAV7TGW3</accession>
<gene>
    <name evidence="1" type="ORF">NDU88_000349</name>
</gene>
<protein>
    <submittedName>
        <fullName evidence="1">Uncharacterized protein</fullName>
    </submittedName>
</protein>
<keyword evidence="2" id="KW-1185">Reference proteome</keyword>
<evidence type="ECO:0000313" key="1">
    <source>
        <dbReference type="EMBL" id="KAJ1175058.1"/>
    </source>
</evidence>